<dbReference type="PROSITE" id="PS00108">
    <property type="entry name" value="PROTEIN_KINASE_ST"/>
    <property type="match status" value="1"/>
</dbReference>
<feature type="compositionally biased region" description="Polar residues" evidence="7">
    <location>
        <begin position="1"/>
        <end position="16"/>
    </location>
</feature>
<dbReference type="SMART" id="SM00220">
    <property type="entry name" value="S_TKc"/>
    <property type="match status" value="1"/>
</dbReference>
<feature type="compositionally biased region" description="Acidic residues" evidence="7">
    <location>
        <begin position="143"/>
        <end position="169"/>
    </location>
</feature>
<dbReference type="EMBL" id="QLNQ01000023">
    <property type="protein sequence ID" value="RCK63914.1"/>
    <property type="molecule type" value="Genomic_DNA"/>
</dbReference>
<evidence type="ECO:0000256" key="4">
    <source>
        <dbReference type="ARBA" id="ARBA00022840"/>
    </source>
</evidence>
<feature type="region of interest" description="Disordered" evidence="7">
    <location>
        <begin position="1101"/>
        <end position="1120"/>
    </location>
</feature>
<keyword evidence="3 9" id="KW-0418">Kinase</keyword>
<evidence type="ECO:0000256" key="1">
    <source>
        <dbReference type="ARBA" id="ARBA00022679"/>
    </source>
</evidence>
<feature type="region of interest" description="Disordered" evidence="7">
    <location>
        <begin position="292"/>
        <end position="334"/>
    </location>
</feature>
<feature type="compositionally biased region" description="Low complexity" evidence="7">
    <location>
        <begin position="93"/>
        <end position="108"/>
    </location>
</feature>
<feature type="compositionally biased region" description="Polar residues" evidence="7">
    <location>
        <begin position="524"/>
        <end position="533"/>
    </location>
</feature>
<keyword evidence="1" id="KW-0808">Transferase</keyword>
<sequence>MKDSNPYQNTSGDSASNSTTTPMTNNNTHNDPINTPYNNGHGKRQQSQQSFSQQTPYINQLEYFTNNQFSTSFNSLVLDDIADSHNHIHNQNHQHNNSQSNITSSTSSVNRKTINKSPPFNVKQDLVNDSIDTFLGDTNRIVEDEDLTTTDDDDDDDADFDDEDIEDPEAIPYTSTLNILKLQKLGSFNTVTHKGSNRHLRNASEEDYTTSSSNATIKLSNNSQGSIKRSNKFLNLSIDSNLRTVDGGKIPDEIDDISLNEIDVKVNPSDFSSPLSTRKVDLYSTSNMSIATTGNNQFKRPHKLVSQSPSPSSKSKVRPTTASSLSSSPQSNLYSPSKLGLKGFKMFKNANKDAIISPNRMTPEKPSFSSKIFGKSRDNNKIRRTYTPSHTSTPLVTNNQMLPSTSANFATTAITTTTTAVPSQSIPNFDNDSDLDSPSKNRKLSAFSGSSIIIYQDHQNNENPVKSNHARKSSNPVPYPPTEPTLSTKLLNNSLSKFSSYDDKENKTSYQFVKPLQTAFNSSGLVKKNSISSHPPEPRKLPPETPIKRNPLMMLNTNRTLPYHGHFEEAYNKDEHLILHNLHQQQALGNAHPESDVSIEVGRNGSYDANTSGHTTLNSSYFKMHHNHPLACEEPIAEGVEVNHAPSMAGHPIDLDIDFHSDIEIDDHMIPETPTKKPIMGIQQQQQQQISLAPKSPTFLRTNRRRKANNLTLSLDHATKREIDTVREGPSTPINMAFNGIGGAAAIPGGDHTNINSSTDDLIVAQLITTSHMPNDVELGSHSSALYSNKVEDHLSQKFGMKNIKYIGMGEFSVAYECLFNNEKFAIKRSKKPIIGKLEKQSIKREIEALRCLTSIKDNDEVNMKEQEEGKEYLVYFIEAWDFNNYYYIMTEFCEGGTLFEFLEQNKHYKLDEFRIWKILIEILNGLKFIHLKNYLHLDLKPANIFITFEGSLKIGDFGLATKLPILEKDFDLEGDRNYIAPELINDKIYTPFADIFSLGLIVLEIAANIILPDNGTPWRKLRSGDLSDAGQLSSDNISMFLQHNPSTNNGTTNSSNGSNAGSSGDCPGGVGGRSSSSTNFSYNSTSLLGQSIALNPPVKSIRTTTNTSNTSGTLPTVVSNSKPHNVEDLIPSWAPDFLVNGNLMILDKLVNKMLRPSPFDRPSAGTILEMEECLIIESRRKCGATIFEGEFGSPPDE</sequence>
<keyword evidence="10" id="KW-1185">Reference proteome</keyword>
<organism evidence="9 10">
    <name type="scientific">Candida viswanathii</name>
    <dbReference type="NCBI Taxonomy" id="5486"/>
    <lineage>
        <taxon>Eukaryota</taxon>
        <taxon>Fungi</taxon>
        <taxon>Dikarya</taxon>
        <taxon>Ascomycota</taxon>
        <taxon>Saccharomycotina</taxon>
        <taxon>Pichiomycetes</taxon>
        <taxon>Debaryomycetaceae</taxon>
        <taxon>Candida/Lodderomyces clade</taxon>
        <taxon>Candida</taxon>
    </lineage>
</organism>
<feature type="region of interest" description="Disordered" evidence="7">
    <location>
        <begin position="87"/>
        <end position="121"/>
    </location>
</feature>
<evidence type="ECO:0000256" key="7">
    <source>
        <dbReference type="SAM" id="MobiDB-lite"/>
    </source>
</evidence>
<dbReference type="PROSITE" id="PS00107">
    <property type="entry name" value="PROTEIN_KINASE_ATP"/>
    <property type="match status" value="1"/>
</dbReference>
<dbReference type="InterPro" id="IPR000719">
    <property type="entry name" value="Prot_kinase_dom"/>
</dbReference>
<feature type="region of interest" description="Disordered" evidence="7">
    <location>
        <begin position="1040"/>
        <end position="1078"/>
    </location>
</feature>
<comment type="caution">
    <text evidence="9">The sequence shown here is derived from an EMBL/GenBank/DDBJ whole genome shotgun (WGS) entry which is preliminary data.</text>
</comment>
<dbReference type="InterPro" id="IPR011009">
    <property type="entry name" value="Kinase-like_dom_sf"/>
</dbReference>
<keyword evidence="4 6" id="KW-0067">ATP-binding</keyword>
<keyword evidence="2 6" id="KW-0547">Nucleotide-binding</keyword>
<comment type="similarity">
    <text evidence="5">Belongs to the protein kinase superfamily. Ser/Thr protein kinase family. GCN2 subfamily.</text>
</comment>
<feature type="region of interest" description="Disordered" evidence="7">
    <location>
        <begin position="422"/>
        <end position="442"/>
    </location>
</feature>
<feature type="compositionally biased region" description="Polar residues" evidence="7">
    <location>
        <begin position="386"/>
        <end position="399"/>
    </location>
</feature>
<dbReference type="OrthoDB" id="5337378at2759"/>
<evidence type="ECO:0000313" key="10">
    <source>
        <dbReference type="Proteomes" id="UP000253472"/>
    </source>
</evidence>
<dbReference type="GO" id="GO:0004713">
    <property type="term" value="F:protein tyrosine kinase activity"/>
    <property type="evidence" value="ECO:0007669"/>
    <property type="project" value="TreeGrafter"/>
</dbReference>
<feature type="domain" description="Protein kinase" evidence="8">
    <location>
        <begin position="801"/>
        <end position="1175"/>
    </location>
</feature>
<dbReference type="PANTHER" id="PTHR11042">
    <property type="entry name" value="EUKARYOTIC TRANSLATION INITIATION FACTOR 2-ALPHA KINASE EIF2-ALPHA KINASE -RELATED"/>
    <property type="match status" value="1"/>
</dbReference>
<proteinExistence type="inferred from homology"/>
<dbReference type="GO" id="GO:0005737">
    <property type="term" value="C:cytoplasm"/>
    <property type="evidence" value="ECO:0007669"/>
    <property type="project" value="TreeGrafter"/>
</dbReference>
<feature type="binding site" evidence="6">
    <location>
        <position position="837"/>
    </location>
    <ligand>
        <name>ATP</name>
        <dbReference type="ChEBI" id="CHEBI:30616"/>
    </ligand>
</feature>
<dbReference type="Proteomes" id="UP000253472">
    <property type="component" value="Unassembled WGS sequence"/>
</dbReference>
<dbReference type="SUPFAM" id="SSF56112">
    <property type="entry name" value="Protein kinase-like (PK-like)"/>
    <property type="match status" value="1"/>
</dbReference>
<feature type="compositionally biased region" description="Low complexity" evidence="7">
    <location>
        <begin position="1104"/>
        <end position="1114"/>
    </location>
</feature>
<feature type="compositionally biased region" description="Polar residues" evidence="7">
    <location>
        <begin position="109"/>
        <end position="118"/>
    </location>
</feature>
<feature type="region of interest" description="Disordered" evidence="7">
    <location>
        <begin position="355"/>
        <end position="399"/>
    </location>
</feature>
<accession>A0A367YDH0</accession>
<dbReference type="PANTHER" id="PTHR11042:SF196">
    <property type="entry name" value="MITOSIS INHIBITOR PROTEIN KINASE SWE1"/>
    <property type="match status" value="1"/>
</dbReference>
<evidence type="ECO:0000256" key="5">
    <source>
        <dbReference type="ARBA" id="ARBA00037982"/>
    </source>
</evidence>
<feature type="region of interest" description="Disordered" evidence="7">
    <location>
        <begin position="461"/>
        <end position="488"/>
    </location>
</feature>
<feature type="region of interest" description="Disordered" evidence="7">
    <location>
        <begin position="524"/>
        <end position="550"/>
    </location>
</feature>
<dbReference type="InterPro" id="IPR017441">
    <property type="entry name" value="Protein_kinase_ATP_BS"/>
</dbReference>
<feature type="region of interest" description="Disordered" evidence="7">
    <location>
        <begin position="196"/>
        <end position="217"/>
    </location>
</feature>
<feature type="compositionally biased region" description="Low complexity" evidence="7">
    <location>
        <begin position="323"/>
        <end position="334"/>
    </location>
</feature>
<dbReference type="GO" id="GO:0005524">
    <property type="term" value="F:ATP binding"/>
    <property type="evidence" value="ECO:0007669"/>
    <property type="project" value="UniProtKB-UniRule"/>
</dbReference>
<reference evidence="9 10" key="1">
    <citation type="submission" date="2018-06" db="EMBL/GenBank/DDBJ databases">
        <title>Whole genome sequencing of Candida tropicalis (genome annotated by CSBL at Korea University).</title>
        <authorList>
            <person name="Ahn J."/>
        </authorList>
    </citation>
    <scope>NUCLEOTIDE SEQUENCE [LARGE SCALE GENOMIC DNA]</scope>
    <source>
        <strain evidence="9 10">ATCC 20962</strain>
    </source>
</reference>
<dbReference type="STRING" id="5486.A0A367YDH0"/>
<gene>
    <name evidence="9" type="primary">SWE1_1</name>
    <name evidence="9" type="ORF">Cantr_10477</name>
</gene>
<dbReference type="GO" id="GO:0005634">
    <property type="term" value="C:nucleus"/>
    <property type="evidence" value="ECO:0007669"/>
    <property type="project" value="TreeGrafter"/>
</dbReference>
<evidence type="ECO:0000259" key="8">
    <source>
        <dbReference type="PROSITE" id="PS50011"/>
    </source>
</evidence>
<dbReference type="AlphaFoldDB" id="A0A367YDH0"/>
<dbReference type="Gene3D" id="3.30.200.20">
    <property type="entry name" value="Phosphorylase Kinase, domain 1"/>
    <property type="match status" value="1"/>
</dbReference>
<dbReference type="Pfam" id="PF00069">
    <property type="entry name" value="Pkinase"/>
    <property type="match status" value="1"/>
</dbReference>
<feature type="compositionally biased region" description="Low complexity" evidence="7">
    <location>
        <begin position="17"/>
        <end position="30"/>
    </location>
</feature>
<evidence type="ECO:0000313" key="9">
    <source>
        <dbReference type="EMBL" id="RCK63914.1"/>
    </source>
</evidence>
<dbReference type="GO" id="GO:0030447">
    <property type="term" value="P:filamentous growth"/>
    <property type="evidence" value="ECO:0007669"/>
    <property type="project" value="UniProtKB-ARBA"/>
</dbReference>
<name>A0A367YDH0_9ASCO</name>
<dbReference type="GO" id="GO:0110031">
    <property type="term" value="P:negative regulation of G2/MI transition of meiotic cell cycle"/>
    <property type="evidence" value="ECO:0007669"/>
    <property type="project" value="TreeGrafter"/>
</dbReference>
<dbReference type="PROSITE" id="PS50011">
    <property type="entry name" value="PROTEIN_KINASE_DOM"/>
    <property type="match status" value="1"/>
</dbReference>
<dbReference type="InterPro" id="IPR008271">
    <property type="entry name" value="Ser/Thr_kinase_AS"/>
</dbReference>
<evidence type="ECO:0000256" key="6">
    <source>
        <dbReference type="PROSITE-ProRule" id="PRU10141"/>
    </source>
</evidence>
<evidence type="ECO:0000256" key="3">
    <source>
        <dbReference type="ARBA" id="ARBA00022777"/>
    </source>
</evidence>
<evidence type="ECO:0000256" key="2">
    <source>
        <dbReference type="ARBA" id="ARBA00022741"/>
    </source>
</evidence>
<feature type="region of interest" description="Disordered" evidence="7">
    <location>
        <begin position="142"/>
        <end position="169"/>
    </location>
</feature>
<dbReference type="InterPro" id="IPR050339">
    <property type="entry name" value="CC_SR_Kinase"/>
</dbReference>
<dbReference type="Gene3D" id="1.10.510.10">
    <property type="entry name" value="Transferase(Phosphotransferase) domain 1"/>
    <property type="match status" value="1"/>
</dbReference>
<feature type="compositionally biased region" description="Low complexity" evidence="7">
    <location>
        <begin position="1045"/>
        <end position="1066"/>
    </location>
</feature>
<feature type="region of interest" description="Disordered" evidence="7">
    <location>
        <begin position="1"/>
        <end position="53"/>
    </location>
</feature>
<protein>
    <submittedName>
        <fullName evidence="9">Mitosis inhibitor protein kinase SWE1</fullName>
    </submittedName>
</protein>